<dbReference type="GO" id="GO:0005737">
    <property type="term" value="C:cytoplasm"/>
    <property type="evidence" value="ECO:0007669"/>
    <property type="project" value="TreeGrafter"/>
</dbReference>
<dbReference type="FunCoup" id="A0A6L2PJ32">
    <property type="interactions" value="525"/>
</dbReference>
<organism evidence="3 4">
    <name type="scientific">Coptotermes formosanus</name>
    <name type="common">Formosan subterranean termite</name>
    <dbReference type="NCBI Taxonomy" id="36987"/>
    <lineage>
        <taxon>Eukaryota</taxon>
        <taxon>Metazoa</taxon>
        <taxon>Ecdysozoa</taxon>
        <taxon>Arthropoda</taxon>
        <taxon>Hexapoda</taxon>
        <taxon>Insecta</taxon>
        <taxon>Pterygota</taxon>
        <taxon>Neoptera</taxon>
        <taxon>Polyneoptera</taxon>
        <taxon>Dictyoptera</taxon>
        <taxon>Blattodea</taxon>
        <taxon>Blattoidea</taxon>
        <taxon>Termitoidae</taxon>
        <taxon>Rhinotermitidae</taxon>
        <taxon>Coptotermes</taxon>
    </lineage>
</organism>
<dbReference type="PROSITE" id="PS50003">
    <property type="entry name" value="PH_DOMAIN"/>
    <property type="match status" value="1"/>
</dbReference>
<accession>A0A6L2PJ32</accession>
<dbReference type="AlphaFoldDB" id="A0A6L2PJ32"/>
<reference evidence="4" key="1">
    <citation type="submission" date="2020-01" db="EMBL/GenBank/DDBJ databases">
        <title>Draft genome sequence of the Termite Coptotermes fromosanus.</title>
        <authorList>
            <person name="Itakura S."/>
            <person name="Yosikawa Y."/>
            <person name="Umezawa K."/>
        </authorList>
    </citation>
    <scope>NUCLEOTIDE SEQUENCE [LARGE SCALE GENOMIC DNA]</scope>
</reference>
<dbReference type="InParanoid" id="A0A6L2PJ32"/>
<dbReference type="InterPro" id="IPR035899">
    <property type="entry name" value="DBL_dom_sf"/>
</dbReference>
<gene>
    <name evidence="3" type="ORF">Cfor_04376</name>
</gene>
<dbReference type="EMBL" id="BLKM01000363">
    <property type="protein sequence ID" value="GFG32396.1"/>
    <property type="molecule type" value="Genomic_DNA"/>
</dbReference>
<keyword evidence="4" id="KW-1185">Reference proteome</keyword>
<dbReference type="CDD" id="cd00160">
    <property type="entry name" value="RhoGEF"/>
    <property type="match status" value="1"/>
</dbReference>
<feature type="domain" description="DH" evidence="2">
    <location>
        <begin position="54"/>
        <end position="230"/>
    </location>
</feature>
<evidence type="ECO:0008006" key="5">
    <source>
        <dbReference type="Google" id="ProtNLM"/>
    </source>
</evidence>
<dbReference type="Pfam" id="PF00169">
    <property type="entry name" value="PH"/>
    <property type="match status" value="1"/>
</dbReference>
<protein>
    <recommendedName>
        <fullName evidence="5">DH domain-containing protein</fullName>
    </recommendedName>
</protein>
<evidence type="ECO:0000259" key="2">
    <source>
        <dbReference type="PROSITE" id="PS50010"/>
    </source>
</evidence>
<dbReference type="Proteomes" id="UP000502823">
    <property type="component" value="Unassembled WGS sequence"/>
</dbReference>
<dbReference type="SMART" id="SM00325">
    <property type="entry name" value="RhoGEF"/>
    <property type="match status" value="1"/>
</dbReference>
<dbReference type="InterPro" id="IPR011993">
    <property type="entry name" value="PH-like_dom_sf"/>
</dbReference>
<dbReference type="Gene3D" id="2.30.29.30">
    <property type="entry name" value="Pleckstrin-homology domain (PH domain)/Phosphotyrosine-binding domain (PTB)"/>
    <property type="match status" value="1"/>
</dbReference>
<evidence type="ECO:0000313" key="4">
    <source>
        <dbReference type="Proteomes" id="UP000502823"/>
    </source>
</evidence>
<evidence type="ECO:0000313" key="3">
    <source>
        <dbReference type="EMBL" id="GFG32396.1"/>
    </source>
</evidence>
<dbReference type="PANTHER" id="PTHR12673">
    <property type="entry name" value="FACIOGENITAL DYSPLASIA PROTEIN"/>
    <property type="match status" value="1"/>
</dbReference>
<dbReference type="InterPro" id="IPR051092">
    <property type="entry name" value="FYVE_RhoGEF_PH"/>
</dbReference>
<comment type="caution">
    <text evidence="3">The sequence shown here is derived from an EMBL/GenBank/DDBJ whole genome shotgun (WGS) entry which is preliminary data.</text>
</comment>
<dbReference type="InterPro" id="IPR001849">
    <property type="entry name" value="PH_domain"/>
</dbReference>
<dbReference type="InterPro" id="IPR000219">
    <property type="entry name" value="DH_dom"/>
</dbReference>
<dbReference type="PANTHER" id="PTHR12673:SF159">
    <property type="entry name" value="LD03170P"/>
    <property type="match status" value="1"/>
</dbReference>
<dbReference type="OrthoDB" id="245697at2759"/>
<dbReference type="PROSITE" id="PS50010">
    <property type="entry name" value="DH_2"/>
    <property type="match status" value="1"/>
</dbReference>
<evidence type="ECO:0000259" key="1">
    <source>
        <dbReference type="PROSITE" id="PS50003"/>
    </source>
</evidence>
<dbReference type="SUPFAM" id="SSF50729">
    <property type="entry name" value="PH domain-like"/>
    <property type="match status" value="1"/>
</dbReference>
<name>A0A6L2PJ32_COPFO</name>
<dbReference type="Pfam" id="PF00621">
    <property type="entry name" value="RhoGEF"/>
    <property type="match status" value="1"/>
</dbReference>
<feature type="domain" description="PH" evidence="1">
    <location>
        <begin position="260"/>
        <end position="358"/>
    </location>
</feature>
<dbReference type="Gene3D" id="1.20.900.10">
    <property type="entry name" value="Dbl homology (DH) domain"/>
    <property type="match status" value="1"/>
</dbReference>
<dbReference type="SUPFAM" id="SSF48065">
    <property type="entry name" value="DBL homology domain (DH-domain)"/>
    <property type="match status" value="1"/>
</dbReference>
<sequence length="495" mass="56635">MTVYNTPQQQLTLSAELRHVINQNHIFTTRTRMKVLSALDNISKDSAKEKENSLRAQAIHEILTSEVNYLHQLEVIMQFFMEPLKKKSFIPQDTYMTLFGHVETLYNVNGALFDELKRNPENIAASFLKLAPFFKLYSVYAYDYKHAIAVLQDLQKTNPVLSSYIANQECRPEVSTKLMSLLIAPIQRIPRYRLLLKKVISHTSTSHPDYSVLLASLREVEKAADHINSLVQDHENMQRMLKLQNCLYGGKPRIVMPGRRLLKEGTLLKVSPHGRKSHPRYFILFNDMLMYCKMRCCPLMEPNSLKCCCILPLKKCTVDEILSKGMFKVTCQNEVLILCSATGEEGDAWISTMRKAVKQYHECRQTLRKDSSSRRPVRRPYACDLSQEDLLHPVKRMKTIPKADSQAFKELYPQGNSVKRKKSSTDACNTVVSAKKPRYDGAVQSAPSGETSTTQNASLTWCLQGTQILRYVASRVRQAIQKHLFKLPSAIPVFR</sequence>
<dbReference type="SMART" id="SM00233">
    <property type="entry name" value="PH"/>
    <property type="match status" value="1"/>
</dbReference>
<dbReference type="GO" id="GO:0005085">
    <property type="term" value="F:guanyl-nucleotide exchange factor activity"/>
    <property type="evidence" value="ECO:0007669"/>
    <property type="project" value="InterPro"/>
</dbReference>
<proteinExistence type="predicted"/>